<keyword evidence="4" id="KW-1185">Reference proteome</keyword>
<dbReference type="EMBL" id="FNRJ01000012">
    <property type="protein sequence ID" value="SEA99141.1"/>
    <property type="molecule type" value="Genomic_DNA"/>
</dbReference>
<evidence type="ECO:0000313" key="3">
    <source>
        <dbReference type="EMBL" id="SEA99141.1"/>
    </source>
</evidence>
<dbReference type="STRING" id="1122198.SAMN02745729_11242"/>
<evidence type="ECO:0000313" key="4">
    <source>
        <dbReference type="Proteomes" id="UP000242469"/>
    </source>
</evidence>
<proteinExistence type="inferred from homology"/>
<dbReference type="AlphaFoldDB" id="A0A1H4FPR8"/>
<dbReference type="SUPFAM" id="SSF53850">
    <property type="entry name" value="Periplasmic binding protein-like II"/>
    <property type="match status" value="1"/>
</dbReference>
<feature type="chain" id="PRO_5017281476" evidence="2">
    <location>
        <begin position="26"/>
        <end position="331"/>
    </location>
</feature>
<dbReference type="Proteomes" id="UP000242469">
    <property type="component" value="Unassembled WGS sequence"/>
</dbReference>
<feature type="signal peptide" evidence="2">
    <location>
        <begin position="1"/>
        <end position="25"/>
    </location>
</feature>
<dbReference type="Gene3D" id="3.40.190.150">
    <property type="entry name" value="Bordetella uptake gene, domain 1"/>
    <property type="match status" value="1"/>
</dbReference>
<dbReference type="InterPro" id="IPR005064">
    <property type="entry name" value="BUG"/>
</dbReference>
<dbReference type="Gene3D" id="3.40.190.10">
    <property type="entry name" value="Periplasmic binding protein-like II"/>
    <property type="match status" value="1"/>
</dbReference>
<comment type="similarity">
    <text evidence="1">Belongs to the UPF0065 (bug) family.</text>
</comment>
<sequence>MKIKTKLAVATTSLLIGLTSTPVMAADPLIAGKVDCIAPAGPGGGWDFTCRSIGRLLNSFTNGEITVQTLNMPGAGGGVGFAHVITKRSDDAKVLAAASTATTARLAQNQFPGMKSDMVRWIGAIGTDPGIIAVNQTSEIDSLETLISKLKQDPSSVTFAGASAIGGWDHLKILMTAHAAGVSDLKRIKYLSYNNGGTAVTQVVGGHIDVLVGVASSSKGFIESGDLKPLAVLGRDHLSPPLDKIPTSYELGVDVEASNWRGFYMPKNVSEKEYQWWVDTLKAASQTDEWKEAMVQNGLEPFSLFGEEFDQFVNQQVNSLNLISKDIGIIK</sequence>
<dbReference type="Pfam" id="PF03401">
    <property type="entry name" value="TctC"/>
    <property type="match status" value="1"/>
</dbReference>
<dbReference type="PIRSF" id="PIRSF017082">
    <property type="entry name" value="YflP"/>
    <property type="match status" value="1"/>
</dbReference>
<name>A0A1H4FPR8_9GAMM</name>
<accession>A0A1H4FPR8</accession>
<dbReference type="RefSeq" id="WP_091827188.1">
    <property type="nucleotide sequence ID" value="NZ_FNRJ01000012.1"/>
</dbReference>
<reference evidence="4" key="1">
    <citation type="submission" date="2016-10" db="EMBL/GenBank/DDBJ databases">
        <authorList>
            <person name="Varghese N."/>
            <person name="Submissions S."/>
        </authorList>
    </citation>
    <scope>NUCLEOTIDE SEQUENCE [LARGE SCALE GENOMIC DNA]</scope>
    <source>
        <strain evidence="4">DSM 11526</strain>
    </source>
</reference>
<protein>
    <submittedName>
        <fullName evidence="3">Putative tricarboxylic transport membrane protein</fullName>
    </submittedName>
</protein>
<dbReference type="PANTHER" id="PTHR42928">
    <property type="entry name" value="TRICARBOXYLATE-BINDING PROTEIN"/>
    <property type="match status" value="1"/>
</dbReference>
<gene>
    <name evidence="3" type="ORF">SAMN02745729_11242</name>
</gene>
<dbReference type="PANTHER" id="PTHR42928:SF3">
    <property type="entry name" value="UPF0065 PROTEIN YFLP"/>
    <property type="match status" value="1"/>
</dbReference>
<organism evidence="3 4">
    <name type="scientific">Marinobacterium iners DSM 11526</name>
    <dbReference type="NCBI Taxonomy" id="1122198"/>
    <lineage>
        <taxon>Bacteria</taxon>
        <taxon>Pseudomonadati</taxon>
        <taxon>Pseudomonadota</taxon>
        <taxon>Gammaproteobacteria</taxon>
        <taxon>Oceanospirillales</taxon>
        <taxon>Oceanospirillaceae</taxon>
        <taxon>Marinobacterium</taxon>
    </lineage>
</organism>
<evidence type="ECO:0000256" key="2">
    <source>
        <dbReference type="SAM" id="SignalP"/>
    </source>
</evidence>
<dbReference type="InterPro" id="IPR042100">
    <property type="entry name" value="Bug_dom1"/>
</dbReference>
<keyword evidence="2" id="KW-0732">Signal</keyword>
<evidence type="ECO:0000256" key="1">
    <source>
        <dbReference type="ARBA" id="ARBA00006987"/>
    </source>
</evidence>
<dbReference type="OrthoDB" id="9780943at2"/>
<dbReference type="CDD" id="cd07012">
    <property type="entry name" value="PBP2_Bug_TTT"/>
    <property type="match status" value="1"/>
</dbReference>